<gene>
    <name evidence="2" type="ORF">PsYK624_140910</name>
</gene>
<protein>
    <submittedName>
        <fullName evidence="2">F-box protein</fullName>
    </submittedName>
</protein>
<reference evidence="2 3" key="1">
    <citation type="submission" date="2021-08" db="EMBL/GenBank/DDBJ databases">
        <title>Draft Genome Sequence of Phanerochaete sordida strain YK-624.</title>
        <authorList>
            <person name="Mori T."/>
            <person name="Dohra H."/>
            <person name="Suzuki T."/>
            <person name="Kawagishi H."/>
            <person name="Hirai H."/>
        </authorList>
    </citation>
    <scope>NUCLEOTIDE SEQUENCE [LARGE SCALE GENOMIC DNA]</scope>
    <source>
        <strain evidence="2 3">YK-624</strain>
    </source>
</reference>
<comment type="caution">
    <text evidence="2">The sequence shown here is derived from an EMBL/GenBank/DDBJ whole genome shotgun (WGS) entry which is preliminary data.</text>
</comment>
<dbReference type="Proteomes" id="UP000703269">
    <property type="component" value="Unassembled WGS sequence"/>
</dbReference>
<evidence type="ECO:0000313" key="3">
    <source>
        <dbReference type="Proteomes" id="UP000703269"/>
    </source>
</evidence>
<accession>A0A9P3LKN8</accession>
<sequence>MHLSLNIDEIIQNIFGHVDKKGTLFRLAVVCRAWSEPANDALWARLEGLRPLICCLPQHVIAESEIMYGALTIVQAPSEGEWERFDENARRVKHLLVDDSRLFSVDHAAMEVLRKHHADPILPNLTYLEWHGGRIAQHIHLFVRPSLLSFVFTAHGVESARAVLEQVETHAPQLHELRVISRGHTMQVLRPDILRTTMSLQSLTDFDDATMRLSADDLVCLSQLKHLRSAWITLDQTNAAAASRSDWGGFPGAAAMTITTNWDLDGPCSVSNLIPRISSSRLTSLTLSISPPQSIARLQADMSALGGFQRLEMFSLLGKVCNERWDGMTLDGVLLSHMSRITTMKSFTIRNIPMVLPRNIIHDLSVAWTRLESFTAIQLNTLRPIVRLEDLHLFSQHCLRLRTLSVYVRVERGWTYELANPLVPSSLRSLDLAYSPVSLPANTPTAAYLAAVFPFAEISHVAIDVGDASFVFPEPFPGAEAPSVFARVIEPKRELFRATTNAKSG</sequence>
<name>A0A9P3LKN8_9APHY</name>
<dbReference type="InterPro" id="IPR001810">
    <property type="entry name" value="F-box_dom"/>
</dbReference>
<dbReference type="OrthoDB" id="3543113at2759"/>
<dbReference type="EMBL" id="BPQB01000078">
    <property type="protein sequence ID" value="GJE97869.1"/>
    <property type="molecule type" value="Genomic_DNA"/>
</dbReference>
<proteinExistence type="predicted"/>
<evidence type="ECO:0000259" key="1">
    <source>
        <dbReference type="Pfam" id="PF12937"/>
    </source>
</evidence>
<feature type="domain" description="F-box" evidence="1">
    <location>
        <begin position="8"/>
        <end position="46"/>
    </location>
</feature>
<dbReference type="AlphaFoldDB" id="A0A9P3LKN8"/>
<organism evidence="2 3">
    <name type="scientific">Phanerochaete sordida</name>
    <dbReference type="NCBI Taxonomy" id="48140"/>
    <lineage>
        <taxon>Eukaryota</taxon>
        <taxon>Fungi</taxon>
        <taxon>Dikarya</taxon>
        <taxon>Basidiomycota</taxon>
        <taxon>Agaricomycotina</taxon>
        <taxon>Agaricomycetes</taxon>
        <taxon>Polyporales</taxon>
        <taxon>Phanerochaetaceae</taxon>
        <taxon>Phanerochaete</taxon>
    </lineage>
</organism>
<evidence type="ECO:0000313" key="2">
    <source>
        <dbReference type="EMBL" id="GJE97869.1"/>
    </source>
</evidence>
<keyword evidence="3" id="KW-1185">Reference proteome</keyword>
<dbReference type="Pfam" id="PF12937">
    <property type="entry name" value="F-box-like"/>
    <property type="match status" value="1"/>
</dbReference>